<evidence type="ECO:0000256" key="13">
    <source>
        <dbReference type="ARBA" id="ARBA00023180"/>
    </source>
</evidence>
<feature type="transmembrane region" description="Helical" evidence="15">
    <location>
        <begin position="852"/>
        <end position="873"/>
    </location>
</feature>
<evidence type="ECO:0000256" key="14">
    <source>
        <dbReference type="ARBA" id="ARBA00023221"/>
    </source>
</evidence>
<dbReference type="Proteomes" id="UP001605036">
    <property type="component" value="Unassembled WGS sequence"/>
</dbReference>
<dbReference type="Pfam" id="PF16414">
    <property type="entry name" value="NPC1_N"/>
    <property type="match status" value="1"/>
</dbReference>
<comment type="subcellular location">
    <subcellularLocation>
        <location evidence="1">Endomembrane system</location>
        <topology evidence="1">Multi-pass membrane protein</topology>
    </subcellularLocation>
</comment>
<evidence type="ECO:0000256" key="6">
    <source>
        <dbReference type="ARBA" id="ARBA00022729"/>
    </source>
</evidence>
<dbReference type="GO" id="GO:0012505">
    <property type="term" value="C:endomembrane system"/>
    <property type="evidence" value="ECO:0007669"/>
    <property type="project" value="UniProtKB-SubCell"/>
</dbReference>
<protein>
    <recommendedName>
        <fullName evidence="16">SSD domain-containing protein</fullName>
    </recommendedName>
</protein>
<evidence type="ECO:0000259" key="16">
    <source>
        <dbReference type="PROSITE" id="PS50156"/>
    </source>
</evidence>
<keyword evidence="6" id="KW-0732">Signal</keyword>
<keyword evidence="10 15" id="KW-0472">Membrane</keyword>
<feature type="domain" description="SSD" evidence="16">
    <location>
        <begin position="640"/>
        <end position="800"/>
    </location>
</feature>
<dbReference type="InterPro" id="IPR053958">
    <property type="entry name" value="HMGCR/SNAP/NPC1-like_SSD"/>
</dbReference>
<evidence type="ECO:0000313" key="17">
    <source>
        <dbReference type="EMBL" id="KAL2621017.1"/>
    </source>
</evidence>
<feature type="transmembrane region" description="Helical" evidence="15">
    <location>
        <begin position="1151"/>
        <end position="1171"/>
    </location>
</feature>
<evidence type="ECO:0000256" key="1">
    <source>
        <dbReference type="ARBA" id="ARBA00004127"/>
    </source>
</evidence>
<evidence type="ECO:0000256" key="12">
    <source>
        <dbReference type="ARBA" id="ARBA00023166"/>
    </source>
</evidence>
<evidence type="ECO:0000256" key="4">
    <source>
        <dbReference type="ARBA" id="ARBA00022548"/>
    </source>
</evidence>
<organism evidence="17 18">
    <name type="scientific">Riccia fluitans</name>
    <dbReference type="NCBI Taxonomy" id="41844"/>
    <lineage>
        <taxon>Eukaryota</taxon>
        <taxon>Viridiplantae</taxon>
        <taxon>Streptophyta</taxon>
        <taxon>Embryophyta</taxon>
        <taxon>Marchantiophyta</taxon>
        <taxon>Marchantiopsida</taxon>
        <taxon>Marchantiidae</taxon>
        <taxon>Marchantiales</taxon>
        <taxon>Ricciaceae</taxon>
        <taxon>Riccia</taxon>
    </lineage>
</organism>
<keyword evidence="5 15" id="KW-0812">Transmembrane</keyword>
<evidence type="ECO:0000256" key="15">
    <source>
        <dbReference type="SAM" id="Phobius"/>
    </source>
</evidence>
<sequence>MKSRGTQSDRNMERWRMCAIIFATIVLVEVTTLECAAPYIISSAKPAPEFLKDPGDQVHQEGWCAMYDLCGSRVDGKPLNCPKQVETVIPTEAFSHKIQSLCPTITGNVCCSEDQFDLLRQSVQQAVPFLVGCPACLRNFLDIYCELSCSPDQSLFIDVVSTSREHGRELVDAIDFYITEEYGTKLFDSCKDVKFAAMNTRAMDFIGAGAKNYTDWLSFMGHRAGPYEPGSPYQITYKTSGGEDKGMQPLNISVAPCWDSSLGCSCGDCPAANSCAEPLPPSEDKKEGCNVKIGPLQIGCLSLGMGILYVIILFGIITWFIAASREYADTARGPELRAPLINSNGDNEYAIASGDGSQREVNDREQLEKSATPTFIETFMSDWFRVQGTWVARHPGAVLLLSAAIIIVLCFGLLRLEVETRPEKLWVSPGSKAAEEKAFFDTHLAPFYRIEQLILATIPANGSAPYIVTNKNLLLLFDIQAKVDALRANVTNSTVSLEEICTKPLRTACATQSVLQYYKMDSSKFYDYQGSAHAEFCFQHFSSAAQCLGAFEGPVEPGTVLGGFTGNNYTQATAFIVTYPVQNFVGDSADINEKAVAWEEAFIRLVEEELVPMVQAAGLTLAYSSENSVKAELERESTADIGTIAISYIVMFVYITVILGDWIHPWYVTSRALLGLAGVGIVALCVLGSIGLFSFFHVKSTLIIVEVIPFLVLAVGVDNMCILVHAVKRQTGGSVEERVGKALSEVGPSITLASLSEVLAFTVGIATPMPACRVFSMFAAVAVLLDFLLQITAFVALLTYDLRRSESGRVDCFPCISASAETSGEQTYEPSALVKYMENIHAPALNLPAVKALVLAVFTGIFLASIALVPNLVPGLDQRVALPRNSYLQGYFGNITEHIRVGPPVYFVVKDLNYSTESNQTNLLCSISHCEPNSLVNEVAKAALVPDQSFIARPAASWLDDFLVWMSPEAFGCCRTFPDSSYCPPDDQPPCCPEGDDYCSEGEACSDCTTCFLRSDLSDGRPTTKQFKEKLPWFLNALPSADCAKGGIGAYSTSLNLTGYEDGIIKASEFRSYHTPLNKQTDYVDALRAGKEFAKRISDSLGIEIFPYSVFYIFFEQYLDIWKVTGTSLLLAMGAVFLVTLGITGSLWTSCIVILTIAMIIIDLMGIMVLWDIQLNAVSVVNLVMSVGIAVEFCVHITHYFTVSTGTRDERASKALKTVGASVLSGITLTKFVGVLVLYFAKSEIFEVYYFRMYFALVLLGALHGLVFLPVFLSLFVDGLNFPLYIRSLVEIHFRVYKELPELEQSPPGHYFRVVPL</sequence>
<dbReference type="PANTHER" id="PTHR45727">
    <property type="entry name" value="NPC INTRACELLULAR CHOLESTEROL TRANSPORTER 1"/>
    <property type="match status" value="1"/>
</dbReference>
<keyword evidence="7 15" id="KW-1133">Transmembrane helix</keyword>
<keyword evidence="14" id="KW-0753">Steroid metabolism</keyword>
<feature type="transmembrane region" description="Helical" evidence="15">
    <location>
        <begin position="641"/>
        <end position="660"/>
    </location>
</feature>
<dbReference type="SUPFAM" id="SSF82866">
    <property type="entry name" value="Multidrug efflux transporter AcrB transmembrane domain"/>
    <property type="match status" value="2"/>
</dbReference>
<gene>
    <name evidence="17" type="ORF">R1flu_001222</name>
</gene>
<dbReference type="InterPro" id="IPR004765">
    <property type="entry name" value="NPC1-like"/>
</dbReference>
<evidence type="ECO:0000256" key="3">
    <source>
        <dbReference type="ARBA" id="ARBA00022448"/>
    </source>
</evidence>
<dbReference type="EMBL" id="JBHFFA010000006">
    <property type="protein sequence ID" value="KAL2621017.1"/>
    <property type="molecule type" value="Genomic_DNA"/>
</dbReference>
<feature type="transmembrane region" description="Helical" evidence="15">
    <location>
        <begin position="702"/>
        <end position="724"/>
    </location>
</feature>
<evidence type="ECO:0000313" key="18">
    <source>
        <dbReference type="Proteomes" id="UP001605036"/>
    </source>
</evidence>
<feature type="transmembrane region" description="Helical" evidence="15">
    <location>
        <begin position="672"/>
        <end position="696"/>
    </location>
</feature>
<dbReference type="GO" id="GO:0015918">
    <property type="term" value="P:sterol transport"/>
    <property type="evidence" value="ECO:0007669"/>
    <property type="project" value="UniProtKB-ARBA"/>
</dbReference>
<feature type="transmembrane region" description="Helical" evidence="15">
    <location>
        <begin position="1121"/>
        <end position="1144"/>
    </location>
</feature>
<comment type="similarity">
    <text evidence="2">Belongs to the patched family.</text>
</comment>
<keyword evidence="9" id="KW-0443">Lipid metabolism</keyword>
<evidence type="ECO:0000256" key="8">
    <source>
        <dbReference type="ARBA" id="ARBA00023055"/>
    </source>
</evidence>
<dbReference type="FunFam" id="1.20.1640.10:FF:000029">
    <property type="entry name" value="Putative Patched sphingolipid transporter"/>
    <property type="match status" value="1"/>
</dbReference>
<dbReference type="GO" id="GO:0008203">
    <property type="term" value="P:cholesterol metabolic process"/>
    <property type="evidence" value="ECO:0007669"/>
    <property type="project" value="UniProtKB-KW"/>
</dbReference>
<evidence type="ECO:0000256" key="10">
    <source>
        <dbReference type="ARBA" id="ARBA00023136"/>
    </source>
</evidence>
<feature type="transmembrane region" description="Helical" evidence="15">
    <location>
        <begin position="1253"/>
        <end position="1277"/>
    </location>
</feature>
<feature type="transmembrane region" description="Helical" evidence="15">
    <location>
        <begin position="778"/>
        <end position="800"/>
    </location>
</feature>
<dbReference type="InterPro" id="IPR053956">
    <property type="entry name" value="NPC1_MLD"/>
</dbReference>
<dbReference type="PROSITE" id="PS50156">
    <property type="entry name" value="SSD"/>
    <property type="match status" value="1"/>
</dbReference>
<keyword evidence="13" id="KW-0325">Glycoprotein</keyword>
<dbReference type="Pfam" id="PF22314">
    <property type="entry name" value="NPC1_MLD"/>
    <property type="match status" value="1"/>
</dbReference>
<keyword evidence="4" id="KW-0153">Cholesterol metabolism</keyword>
<comment type="caution">
    <text evidence="17">The sequence shown here is derived from an EMBL/GenBank/DDBJ whole genome shotgun (WGS) entry which is preliminary data.</text>
</comment>
<evidence type="ECO:0000256" key="2">
    <source>
        <dbReference type="ARBA" id="ARBA00005585"/>
    </source>
</evidence>
<name>A0ABD1Y5W3_9MARC</name>
<keyword evidence="12" id="KW-1207">Sterol metabolism</keyword>
<keyword evidence="8" id="KW-0445">Lipid transport</keyword>
<keyword evidence="18" id="KW-1185">Reference proteome</keyword>
<dbReference type="InterPro" id="IPR032190">
    <property type="entry name" value="NPC1_N"/>
</dbReference>
<feature type="transmembrane region" description="Helical" evidence="15">
    <location>
        <begin position="1215"/>
        <end position="1241"/>
    </location>
</feature>
<dbReference type="FunFam" id="1.20.1640.10:FF:000008">
    <property type="entry name" value="NPC intracellular cholesterol transporter 1"/>
    <property type="match status" value="1"/>
</dbReference>
<evidence type="ECO:0000256" key="9">
    <source>
        <dbReference type="ARBA" id="ARBA00023098"/>
    </source>
</evidence>
<dbReference type="PANTHER" id="PTHR45727:SF2">
    <property type="entry name" value="NPC INTRACELLULAR CHOLESTEROL TRANSPORTER 1"/>
    <property type="match status" value="1"/>
</dbReference>
<feature type="transmembrane region" description="Helical" evidence="15">
    <location>
        <begin position="397"/>
        <end position="414"/>
    </location>
</feature>
<feature type="transmembrane region" description="Helical" evidence="15">
    <location>
        <begin position="301"/>
        <end position="322"/>
    </location>
</feature>
<evidence type="ECO:0000256" key="11">
    <source>
        <dbReference type="ARBA" id="ARBA00023157"/>
    </source>
</evidence>
<dbReference type="Gene3D" id="1.20.1640.10">
    <property type="entry name" value="Multidrug efflux transporter AcrB transmembrane domain"/>
    <property type="match status" value="2"/>
</dbReference>
<dbReference type="InterPro" id="IPR000731">
    <property type="entry name" value="SSD"/>
</dbReference>
<keyword evidence="11" id="KW-1015">Disulfide bond</keyword>
<keyword evidence="3" id="KW-0813">Transport</keyword>
<proteinExistence type="inferred from homology"/>
<reference evidence="17 18" key="1">
    <citation type="submission" date="2024-09" db="EMBL/GenBank/DDBJ databases">
        <title>Chromosome-scale assembly of Riccia fluitans.</title>
        <authorList>
            <person name="Paukszto L."/>
            <person name="Sawicki J."/>
            <person name="Karawczyk K."/>
            <person name="Piernik-Szablinska J."/>
            <person name="Szczecinska M."/>
            <person name="Mazdziarz M."/>
        </authorList>
    </citation>
    <scope>NUCLEOTIDE SEQUENCE [LARGE SCALE GENOMIC DNA]</scope>
    <source>
        <strain evidence="17">Rf_01</strain>
        <tissue evidence="17">Aerial parts of the thallus</tissue>
    </source>
</reference>
<evidence type="ECO:0000256" key="5">
    <source>
        <dbReference type="ARBA" id="ARBA00022692"/>
    </source>
</evidence>
<dbReference type="NCBIfam" id="TIGR00917">
    <property type="entry name" value="2A060601"/>
    <property type="match status" value="1"/>
</dbReference>
<evidence type="ECO:0000256" key="7">
    <source>
        <dbReference type="ARBA" id="ARBA00022989"/>
    </source>
</evidence>
<dbReference type="Pfam" id="PF12349">
    <property type="entry name" value="Sterol-sensing"/>
    <property type="match status" value="1"/>
</dbReference>
<accession>A0ABD1Y5W3</accession>
<feature type="transmembrane region" description="Helical" evidence="15">
    <location>
        <begin position="1183"/>
        <end position="1203"/>
    </location>
</feature>